<evidence type="ECO:0000313" key="2">
    <source>
        <dbReference type="EnsemblPlants" id="ONIVA02G29810.1"/>
    </source>
</evidence>
<feature type="region of interest" description="Disordered" evidence="1">
    <location>
        <begin position="70"/>
        <end position="90"/>
    </location>
</feature>
<keyword evidence="3" id="KW-1185">Reference proteome</keyword>
<reference evidence="2" key="2">
    <citation type="submission" date="2018-04" db="EMBL/GenBank/DDBJ databases">
        <title>OnivRS2 (Oryza nivara Reference Sequence Version 2).</title>
        <authorList>
            <person name="Zhang J."/>
            <person name="Kudrna D."/>
            <person name="Lee S."/>
            <person name="Talag J."/>
            <person name="Rajasekar S."/>
            <person name="Welchert J."/>
            <person name="Hsing Y.-I."/>
            <person name="Wing R.A."/>
        </authorList>
    </citation>
    <scope>NUCLEOTIDE SEQUENCE [LARGE SCALE GENOMIC DNA]</scope>
    <source>
        <strain evidence="2">SL10</strain>
    </source>
</reference>
<sequence length="90" mass="9756">MVIHQHLSAEREAVDDELRDPRSSGGGDEEDVGSRGCSAQATMEESELAAMRSEAATRLIRVGCVALEVPLEPRRRNTSRPPPRSEAVAT</sequence>
<dbReference type="AlphaFoldDB" id="A0A0E0GAY9"/>
<protein>
    <submittedName>
        <fullName evidence="2">Uncharacterized protein</fullName>
    </submittedName>
</protein>
<dbReference type="EnsemblPlants" id="ONIVA02G29810.1">
    <property type="protein sequence ID" value="ONIVA02G29810.1"/>
    <property type="gene ID" value="ONIVA02G29810"/>
</dbReference>
<reference evidence="2" key="1">
    <citation type="submission" date="2015-04" db="UniProtKB">
        <authorList>
            <consortium name="EnsemblPlants"/>
        </authorList>
    </citation>
    <scope>IDENTIFICATION</scope>
    <source>
        <strain evidence="2">SL10</strain>
    </source>
</reference>
<name>A0A0E0GAY9_ORYNI</name>
<accession>A0A0E0GAY9</accession>
<organism evidence="2">
    <name type="scientific">Oryza nivara</name>
    <name type="common">Indian wild rice</name>
    <name type="synonym">Oryza sativa f. spontanea</name>
    <dbReference type="NCBI Taxonomy" id="4536"/>
    <lineage>
        <taxon>Eukaryota</taxon>
        <taxon>Viridiplantae</taxon>
        <taxon>Streptophyta</taxon>
        <taxon>Embryophyta</taxon>
        <taxon>Tracheophyta</taxon>
        <taxon>Spermatophyta</taxon>
        <taxon>Magnoliopsida</taxon>
        <taxon>Liliopsida</taxon>
        <taxon>Poales</taxon>
        <taxon>Poaceae</taxon>
        <taxon>BOP clade</taxon>
        <taxon>Oryzoideae</taxon>
        <taxon>Oryzeae</taxon>
        <taxon>Oryzinae</taxon>
        <taxon>Oryza</taxon>
    </lineage>
</organism>
<dbReference type="Proteomes" id="UP000006591">
    <property type="component" value="Chromosome 2"/>
</dbReference>
<proteinExistence type="predicted"/>
<dbReference type="HOGENOM" id="CLU_2444622_0_0_1"/>
<evidence type="ECO:0000313" key="3">
    <source>
        <dbReference type="Proteomes" id="UP000006591"/>
    </source>
</evidence>
<feature type="region of interest" description="Disordered" evidence="1">
    <location>
        <begin position="1"/>
        <end position="50"/>
    </location>
</feature>
<evidence type="ECO:0000256" key="1">
    <source>
        <dbReference type="SAM" id="MobiDB-lite"/>
    </source>
</evidence>
<dbReference type="Gramene" id="ONIVA02G29810.1">
    <property type="protein sequence ID" value="ONIVA02G29810.1"/>
    <property type="gene ID" value="ONIVA02G29810"/>
</dbReference>